<evidence type="ECO:0000256" key="3">
    <source>
        <dbReference type="ARBA" id="ARBA00022801"/>
    </source>
</evidence>
<dbReference type="OrthoDB" id="9773738at2"/>
<dbReference type="GO" id="GO:0016787">
    <property type="term" value="F:hydrolase activity"/>
    <property type="evidence" value="ECO:0007669"/>
    <property type="project" value="UniProtKB-KW"/>
</dbReference>
<evidence type="ECO:0000256" key="1">
    <source>
        <dbReference type="ARBA" id="ARBA00007749"/>
    </source>
</evidence>
<dbReference type="GO" id="GO:0046872">
    <property type="term" value="F:metal ion binding"/>
    <property type="evidence" value="ECO:0007669"/>
    <property type="project" value="UniProtKB-KW"/>
</dbReference>
<accession>A0A285PIQ6</accession>
<dbReference type="InterPro" id="IPR051013">
    <property type="entry name" value="MBL_superfamily_lactonases"/>
</dbReference>
<dbReference type="Gene3D" id="3.60.15.10">
    <property type="entry name" value="Ribonuclease Z/Hydroxyacylglutathione hydrolase-like"/>
    <property type="match status" value="1"/>
</dbReference>
<protein>
    <submittedName>
        <fullName evidence="6">Glyoxylase, beta-lactamase superfamily II</fullName>
    </submittedName>
</protein>
<evidence type="ECO:0000256" key="4">
    <source>
        <dbReference type="ARBA" id="ARBA00022833"/>
    </source>
</evidence>
<keyword evidence="2" id="KW-0479">Metal-binding</keyword>
<reference evidence="6 7" key="1">
    <citation type="submission" date="2017-09" db="EMBL/GenBank/DDBJ databases">
        <authorList>
            <person name="Ehlers B."/>
            <person name="Leendertz F.H."/>
        </authorList>
    </citation>
    <scope>NUCLEOTIDE SEQUENCE [LARGE SCALE GENOMIC DNA]</scope>
    <source>
        <strain evidence="6 7">DSM 18289</strain>
    </source>
</reference>
<evidence type="ECO:0000256" key="2">
    <source>
        <dbReference type="ARBA" id="ARBA00022723"/>
    </source>
</evidence>
<name>A0A285PIQ6_9HYPH</name>
<keyword evidence="7" id="KW-1185">Reference proteome</keyword>
<dbReference type="SMART" id="SM00849">
    <property type="entry name" value="Lactamase_B"/>
    <property type="match status" value="1"/>
</dbReference>
<comment type="similarity">
    <text evidence="1">Belongs to the metallo-beta-lactamase superfamily.</text>
</comment>
<evidence type="ECO:0000313" key="6">
    <source>
        <dbReference type="EMBL" id="SNZ21604.1"/>
    </source>
</evidence>
<dbReference type="Pfam" id="PF00753">
    <property type="entry name" value="Lactamase_B"/>
    <property type="match status" value="1"/>
</dbReference>
<gene>
    <name evidence="6" type="ORF">SAMN06265368_4728</name>
</gene>
<proteinExistence type="inferred from homology"/>
<dbReference type="PANTHER" id="PTHR42978:SF6">
    <property type="entry name" value="QUORUM-QUENCHING LACTONASE YTNP-RELATED"/>
    <property type="match status" value="1"/>
</dbReference>
<dbReference type="InterPro" id="IPR036866">
    <property type="entry name" value="RibonucZ/Hydroxyglut_hydro"/>
</dbReference>
<dbReference type="Proteomes" id="UP000219439">
    <property type="component" value="Unassembled WGS sequence"/>
</dbReference>
<dbReference type="SUPFAM" id="SSF56281">
    <property type="entry name" value="Metallo-hydrolase/oxidoreductase"/>
    <property type="match status" value="1"/>
</dbReference>
<feature type="domain" description="Metallo-beta-lactamase" evidence="5">
    <location>
        <begin position="66"/>
        <end position="272"/>
    </location>
</feature>
<evidence type="ECO:0000259" key="5">
    <source>
        <dbReference type="SMART" id="SM00849"/>
    </source>
</evidence>
<dbReference type="EMBL" id="OBEL01000010">
    <property type="protein sequence ID" value="SNZ21604.1"/>
    <property type="molecule type" value="Genomic_DNA"/>
</dbReference>
<dbReference type="AlphaFoldDB" id="A0A285PIQ6"/>
<evidence type="ECO:0000313" key="7">
    <source>
        <dbReference type="Proteomes" id="UP000219439"/>
    </source>
</evidence>
<dbReference type="InterPro" id="IPR001279">
    <property type="entry name" value="Metallo-B-lactamas"/>
</dbReference>
<dbReference type="CDD" id="cd07720">
    <property type="entry name" value="OPHC2-like_MBL-fold"/>
    <property type="match status" value="1"/>
</dbReference>
<keyword evidence="3" id="KW-0378">Hydrolase</keyword>
<dbReference type="PANTHER" id="PTHR42978">
    <property type="entry name" value="QUORUM-QUENCHING LACTONASE YTNP-RELATED-RELATED"/>
    <property type="match status" value="1"/>
</dbReference>
<sequence>MKPYTMTRRSVLSGQESTSDVEIASIQIGNFDVLVLSDGHFNLPGNWFVNGEVKHRQQAGDPIKVGANVWLIRSKERVILVDTGAGPIFSRTRPTAGKLDDLLAAEKLDKAEVTDIVITHMHADHIGGLMGPDTGGYSNAKIHLAKAEWDFWADPDLTSKVSESMKPLVQLAQSVTSSIANRIIKYENEAEIVAGVHLIFLPGHTPGHSGVLIADEGQELSIVGDAIIAEILQFQSPDISYILDIDPEMAIKTRTKLLANLARSGRLMAATHLTYPGIGRVTQDGDAFEFHSLA</sequence>
<organism evidence="6 7">
    <name type="scientific">Cohaesibacter gelatinilyticus</name>
    <dbReference type="NCBI Taxonomy" id="372072"/>
    <lineage>
        <taxon>Bacteria</taxon>
        <taxon>Pseudomonadati</taxon>
        <taxon>Pseudomonadota</taxon>
        <taxon>Alphaproteobacteria</taxon>
        <taxon>Hyphomicrobiales</taxon>
        <taxon>Cohaesibacteraceae</taxon>
    </lineage>
</organism>
<keyword evidence="4" id="KW-0862">Zinc</keyword>